<proteinExistence type="predicted"/>
<accession>A0A9P4HFS6</accession>
<evidence type="ECO:0000313" key="3">
    <source>
        <dbReference type="Proteomes" id="UP000799777"/>
    </source>
</evidence>
<keyword evidence="3" id="KW-1185">Reference proteome</keyword>
<name>A0A9P4HFS6_9PLEO</name>
<organism evidence="2 3">
    <name type="scientific">Setomelanomma holmii</name>
    <dbReference type="NCBI Taxonomy" id="210430"/>
    <lineage>
        <taxon>Eukaryota</taxon>
        <taxon>Fungi</taxon>
        <taxon>Dikarya</taxon>
        <taxon>Ascomycota</taxon>
        <taxon>Pezizomycotina</taxon>
        <taxon>Dothideomycetes</taxon>
        <taxon>Pleosporomycetidae</taxon>
        <taxon>Pleosporales</taxon>
        <taxon>Pleosporineae</taxon>
        <taxon>Phaeosphaeriaceae</taxon>
        <taxon>Setomelanomma</taxon>
    </lineage>
</organism>
<protein>
    <submittedName>
        <fullName evidence="2">Uncharacterized protein</fullName>
    </submittedName>
</protein>
<evidence type="ECO:0000313" key="2">
    <source>
        <dbReference type="EMBL" id="KAF2032482.1"/>
    </source>
</evidence>
<dbReference type="EMBL" id="ML978172">
    <property type="protein sequence ID" value="KAF2032482.1"/>
    <property type="molecule type" value="Genomic_DNA"/>
</dbReference>
<gene>
    <name evidence="2" type="ORF">EK21DRAFT_87080</name>
</gene>
<evidence type="ECO:0000256" key="1">
    <source>
        <dbReference type="SAM" id="Coils"/>
    </source>
</evidence>
<keyword evidence="1" id="KW-0175">Coiled coil</keyword>
<dbReference type="Proteomes" id="UP000799777">
    <property type="component" value="Unassembled WGS sequence"/>
</dbReference>
<dbReference type="AlphaFoldDB" id="A0A9P4HFS6"/>
<sequence>MATRDCPNKWPAADDLALAKRDRLKLRVVDTERRLQDAKEKLYAHLAEIWGRGDVHAARRENRLANEAAQNDEEDLGIGDMFGSSKQEDISRLMALKREVARVESTYLLKFVTAILEMTLTLDIPLYAPLHRTAYMTPFVPSPYCGISSSSSSASRMR</sequence>
<reference evidence="2" key="1">
    <citation type="journal article" date="2020" name="Stud. Mycol.">
        <title>101 Dothideomycetes genomes: a test case for predicting lifestyles and emergence of pathogens.</title>
        <authorList>
            <person name="Haridas S."/>
            <person name="Albert R."/>
            <person name="Binder M."/>
            <person name="Bloem J."/>
            <person name="Labutti K."/>
            <person name="Salamov A."/>
            <person name="Andreopoulos B."/>
            <person name="Baker S."/>
            <person name="Barry K."/>
            <person name="Bills G."/>
            <person name="Bluhm B."/>
            <person name="Cannon C."/>
            <person name="Castanera R."/>
            <person name="Culley D."/>
            <person name="Daum C."/>
            <person name="Ezra D."/>
            <person name="Gonzalez J."/>
            <person name="Henrissat B."/>
            <person name="Kuo A."/>
            <person name="Liang C."/>
            <person name="Lipzen A."/>
            <person name="Lutzoni F."/>
            <person name="Magnuson J."/>
            <person name="Mondo S."/>
            <person name="Nolan M."/>
            <person name="Ohm R."/>
            <person name="Pangilinan J."/>
            <person name="Park H.-J."/>
            <person name="Ramirez L."/>
            <person name="Alfaro M."/>
            <person name="Sun H."/>
            <person name="Tritt A."/>
            <person name="Yoshinaga Y."/>
            <person name="Zwiers L.-H."/>
            <person name="Turgeon B."/>
            <person name="Goodwin S."/>
            <person name="Spatafora J."/>
            <person name="Crous P."/>
            <person name="Grigoriev I."/>
        </authorList>
    </citation>
    <scope>NUCLEOTIDE SEQUENCE</scope>
    <source>
        <strain evidence="2">CBS 110217</strain>
    </source>
</reference>
<comment type="caution">
    <text evidence="2">The sequence shown here is derived from an EMBL/GenBank/DDBJ whole genome shotgun (WGS) entry which is preliminary data.</text>
</comment>
<feature type="coiled-coil region" evidence="1">
    <location>
        <begin position="21"/>
        <end position="75"/>
    </location>
</feature>